<dbReference type="NCBIfam" id="NF002378">
    <property type="entry name" value="PRK01372.1"/>
    <property type="match status" value="1"/>
</dbReference>
<dbReference type="SUPFAM" id="SSF56059">
    <property type="entry name" value="Glutathione synthetase ATP-binding domain-like"/>
    <property type="match status" value="1"/>
</dbReference>
<evidence type="ECO:0000256" key="17">
    <source>
        <dbReference type="ARBA" id="ARBA00047614"/>
    </source>
</evidence>
<dbReference type="Pfam" id="PF07478">
    <property type="entry name" value="Dala_Dala_lig_C"/>
    <property type="match status" value="1"/>
</dbReference>
<evidence type="ECO:0000256" key="8">
    <source>
        <dbReference type="ARBA" id="ARBA00022598"/>
    </source>
</evidence>
<feature type="active site" evidence="23">
    <location>
        <position position="323"/>
    </location>
</feature>
<dbReference type="GO" id="GO:0005829">
    <property type="term" value="C:cytosol"/>
    <property type="evidence" value="ECO:0007669"/>
    <property type="project" value="TreeGrafter"/>
</dbReference>
<evidence type="ECO:0000256" key="3">
    <source>
        <dbReference type="ARBA" id="ARBA00004496"/>
    </source>
</evidence>
<comment type="catalytic activity">
    <reaction evidence="17 22">
        <text>2 D-alanine + ATP = D-alanyl-D-alanine + ADP + phosphate + H(+)</text>
        <dbReference type="Rhea" id="RHEA:11224"/>
        <dbReference type="ChEBI" id="CHEBI:15378"/>
        <dbReference type="ChEBI" id="CHEBI:30616"/>
        <dbReference type="ChEBI" id="CHEBI:43474"/>
        <dbReference type="ChEBI" id="CHEBI:57416"/>
        <dbReference type="ChEBI" id="CHEBI:57822"/>
        <dbReference type="ChEBI" id="CHEBI:456216"/>
        <dbReference type="EC" id="6.3.2.4"/>
    </reaction>
</comment>
<dbReference type="HAMAP" id="MF_00047">
    <property type="entry name" value="Dala_Dala_lig"/>
    <property type="match status" value="1"/>
</dbReference>
<comment type="caution">
    <text evidence="28">The sequence shown here is derived from an EMBL/GenBank/DDBJ whole genome shotgun (WGS) entry which is preliminary data.</text>
</comment>
<feature type="binding site" evidence="24">
    <location>
        <begin position="180"/>
        <end position="182"/>
    </location>
    <ligand>
        <name>ATP</name>
        <dbReference type="ChEBI" id="CHEBI:30616"/>
    </ligand>
</feature>
<feature type="binding site" evidence="24">
    <location>
        <begin position="218"/>
        <end position="225"/>
    </location>
    <ligand>
        <name>ATP</name>
        <dbReference type="ChEBI" id="CHEBI:30616"/>
    </ligand>
</feature>
<dbReference type="EMBL" id="WNHB01000001">
    <property type="protein sequence ID" value="MTT30510.1"/>
    <property type="molecule type" value="Genomic_DNA"/>
</dbReference>
<dbReference type="Pfam" id="PF01820">
    <property type="entry name" value="Dala_Dala_lig_N"/>
    <property type="match status" value="1"/>
</dbReference>
<keyword evidence="15 25" id="KW-0464">Manganese</keyword>
<comment type="cofactor">
    <cofactor evidence="25">
        <name>Mg(2+)</name>
        <dbReference type="ChEBI" id="CHEBI:18420"/>
    </cofactor>
    <cofactor evidence="25">
        <name>Mn(2+)</name>
        <dbReference type="ChEBI" id="CHEBI:29035"/>
    </cofactor>
    <text evidence="25">Binds 2 magnesium or manganese ions per subunit.</text>
</comment>
<keyword evidence="14 22" id="KW-0573">Peptidoglycan synthesis</keyword>
<evidence type="ECO:0000256" key="26">
    <source>
        <dbReference type="PROSITE-ProRule" id="PRU00409"/>
    </source>
</evidence>
<dbReference type="GO" id="GO:0008716">
    <property type="term" value="F:D-alanine-D-alanine ligase activity"/>
    <property type="evidence" value="ECO:0007669"/>
    <property type="project" value="UniProtKB-UniRule"/>
</dbReference>
<evidence type="ECO:0000313" key="29">
    <source>
        <dbReference type="Proteomes" id="UP000440978"/>
    </source>
</evidence>
<dbReference type="UniPathway" id="UPA00219"/>
<comment type="pathway">
    <text evidence="18">Glycan biosynthesis.</text>
</comment>
<keyword evidence="7 22" id="KW-0963">Cytoplasm</keyword>
<evidence type="ECO:0000256" key="24">
    <source>
        <dbReference type="PIRSR" id="PIRSR039102-2"/>
    </source>
</evidence>
<dbReference type="InterPro" id="IPR011127">
    <property type="entry name" value="Dala_Dala_lig_N"/>
</dbReference>
<evidence type="ECO:0000256" key="9">
    <source>
        <dbReference type="ARBA" id="ARBA00022723"/>
    </source>
</evidence>
<keyword evidence="10 24" id="KW-0547">Nucleotide-binding</keyword>
<dbReference type="GO" id="GO:0071555">
    <property type="term" value="P:cell wall organization"/>
    <property type="evidence" value="ECO:0007669"/>
    <property type="project" value="UniProtKB-KW"/>
</dbReference>
<feature type="binding site" evidence="24">
    <location>
        <begin position="311"/>
        <end position="312"/>
    </location>
    <ligand>
        <name>ATP</name>
        <dbReference type="ChEBI" id="CHEBI:30616"/>
    </ligand>
</feature>
<reference evidence="28 29" key="1">
    <citation type="submission" date="2019-11" db="EMBL/GenBank/DDBJ databases">
        <title>Terrilactibacillus tamarindus sp. nov. BCM23-1 isolated from bark of Tamarindus indica.</title>
        <authorList>
            <person name="Kingkaew E."/>
            <person name="Tanasupawat S."/>
        </authorList>
    </citation>
    <scope>NUCLEOTIDE SEQUENCE [LARGE SCALE GENOMIC DNA]</scope>
    <source>
        <strain evidence="28 29">BCM23-1</strain>
    </source>
</reference>
<evidence type="ECO:0000256" key="20">
    <source>
        <dbReference type="ARBA" id="ARBA00076288"/>
    </source>
</evidence>
<feature type="binding site" evidence="24">
    <location>
        <position position="135"/>
    </location>
    <ligand>
        <name>ATP</name>
        <dbReference type="ChEBI" id="CHEBI:30616"/>
    </ligand>
</feature>
<evidence type="ECO:0000256" key="23">
    <source>
        <dbReference type="PIRSR" id="PIRSR039102-1"/>
    </source>
</evidence>
<keyword evidence="8 22" id="KW-0436">Ligase</keyword>
<dbReference type="PROSITE" id="PS50975">
    <property type="entry name" value="ATP_GRASP"/>
    <property type="match status" value="1"/>
</dbReference>
<dbReference type="InterPro" id="IPR005905">
    <property type="entry name" value="D_ala_D_ala"/>
</dbReference>
<evidence type="ECO:0000313" key="28">
    <source>
        <dbReference type="EMBL" id="MTT30510.1"/>
    </source>
</evidence>
<evidence type="ECO:0000256" key="22">
    <source>
        <dbReference type="HAMAP-Rule" id="MF_00047"/>
    </source>
</evidence>
<feature type="binding site" evidence="25">
    <location>
        <position position="312"/>
    </location>
    <ligand>
        <name>Mg(2+)</name>
        <dbReference type="ChEBI" id="CHEBI:18420"/>
        <label>1</label>
    </ligand>
</feature>
<evidence type="ECO:0000256" key="21">
    <source>
        <dbReference type="ARBA" id="ARBA00077154"/>
    </source>
</evidence>
<gene>
    <name evidence="22" type="primary">ddl</name>
    <name evidence="28" type="ORF">GMB86_00590</name>
</gene>
<dbReference type="InterPro" id="IPR011095">
    <property type="entry name" value="Dala_Dala_lig_C"/>
</dbReference>
<keyword evidence="29" id="KW-1185">Reference proteome</keyword>
<dbReference type="FunFam" id="3.30.1490.20:FF:000007">
    <property type="entry name" value="D-alanine--D-alanine ligase"/>
    <property type="match status" value="1"/>
</dbReference>
<comment type="cofactor">
    <cofactor evidence="1">
        <name>Mn(2+)</name>
        <dbReference type="ChEBI" id="CHEBI:29035"/>
    </cofactor>
</comment>
<dbReference type="GO" id="GO:0046872">
    <property type="term" value="F:metal ion binding"/>
    <property type="evidence" value="ECO:0007669"/>
    <property type="project" value="UniProtKB-KW"/>
</dbReference>
<keyword evidence="9 25" id="KW-0479">Metal-binding</keyword>
<dbReference type="EC" id="6.3.2.4" evidence="6 22"/>
<evidence type="ECO:0000256" key="16">
    <source>
        <dbReference type="ARBA" id="ARBA00023316"/>
    </source>
</evidence>
<evidence type="ECO:0000256" key="5">
    <source>
        <dbReference type="ARBA" id="ARBA00010871"/>
    </source>
</evidence>
<feature type="binding site" evidence="25">
    <location>
        <position position="298"/>
    </location>
    <ligand>
        <name>Mg(2+)</name>
        <dbReference type="ChEBI" id="CHEBI:18420"/>
        <label>1</label>
    </ligand>
</feature>
<dbReference type="Gene3D" id="3.30.1490.20">
    <property type="entry name" value="ATP-grasp fold, A domain"/>
    <property type="match status" value="1"/>
</dbReference>
<evidence type="ECO:0000256" key="2">
    <source>
        <dbReference type="ARBA" id="ARBA00003921"/>
    </source>
</evidence>
<evidence type="ECO:0000259" key="27">
    <source>
        <dbReference type="PROSITE" id="PS50975"/>
    </source>
</evidence>
<feature type="binding site" evidence="25">
    <location>
        <position position="312"/>
    </location>
    <ligand>
        <name>Mg(2+)</name>
        <dbReference type="ChEBI" id="CHEBI:18420"/>
        <label>2</label>
    </ligand>
</feature>
<protein>
    <recommendedName>
        <fullName evidence="19 22">D-alanine--D-alanine ligase</fullName>
        <ecNumber evidence="6 22">6.3.2.4</ecNumber>
    </recommendedName>
    <alternativeName>
        <fullName evidence="21 22">D-Ala-D-Ala ligase</fullName>
    </alternativeName>
    <alternativeName>
        <fullName evidence="20 22">D-alanylalanine synthetase</fullName>
    </alternativeName>
</protein>
<dbReference type="NCBIfam" id="NF002528">
    <property type="entry name" value="PRK01966.1-4"/>
    <property type="match status" value="1"/>
</dbReference>
<comment type="similarity">
    <text evidence="5 22">Belongs to the D-alanine--D-alanine ligase family.</text>
</comment>
<keyword evidence="16 22" id="KW-0961">Cell wall biogenesis/degradation</keyword>
<dbReference type="PROSITE" id="PS00844">
    <property type="entry name" value="DALA_DALA_LIGASE_2"/>
    <property type="match status" value="1"/>
</dbReference>
<proteinExistence type="inferred from homology"/>
<dbReference type="InterPro" id="IPR013815">
    <property type="entry name" value="ATP_grasp_subdomain_1"/>
</dbReference>
<evidence type="ECO:0000256" key="4">
    <source>
        <dbReference type="ARBA" id="ARBA00004752"/>
    </source>
</evidence>
<dbReference type="OrthoDB" id="9813261at2"/>
<dbReference type="FunFam" id="3.30.470.20:FF:000008">
    <property type="entry name" value="D-alanine--D-alanine ligase"/>
    <property type="match status" value="1"/>
</dbReference>
<dbReference type="NCBIfam" id="TIGR01205">
    <property type="entry name" value="D_ala_D_alaTIGR"/>
    <property type="match status" value="1"/>
</dbReference>
<accession>A0A6N8CM50</accession>
<evidence type="ECO:0000256" key="10">
    <source>
        <dbReference type="ARBA" id="ARBA00022741"/>
    </source>
</evidence>
<dbReference type="SUPFAM" id="SSF52440">
    <property type="entry name" value="PreATP-grasp domain"/>
    <property type="match status" value="1"/>
</dbReference>
<dbReference type="InterPro" id="IPR016185">
    <property type="entry name" value="PreATP-grasp_dom_sf"/>
</dbReference>
<evidence type="ECO:0000256" key="1">
    <source>
        <dbReference type="ARBA" id="ARBA00001936"/>
    </source>
</evidence>
<dbReference type="Gene3D" id="3.30.470.20">
    <property type="entry name" value="ATP-grasp fold, B domain"/>
    <property type="match status" value="1"/>
</dbReference>
<evidence type="ECO:0000256" key="19">
    <source>
        <dbReference type="ARBA" id="ARBA00068427"/>
    </source>
</evidence>
<dbReference type="PROSITE" id="PS00843">
    <property type="entry name" value="DALA_DALA_LIGASE_1"/>
    <property type="match status" value="1"/>
</dbReference>
<feature type="binding site" evidence="25">
    <location>
        <position position="314"/>
    </location>
    <ligand>
        <name>Mg(2+)</name>
        <dbReference type="ChEBI" id="CHEBI:18420"/>
        <label>2</label>
    </ligand>
</feature>
<dbReference type="GO" id="GO:0009252">
    <property type="term" value="P:peptidoglycan biosynthetic process"/>
    <property type="evidence" value="ECO:0007669"/>
    <property type="project" value="UniProtKB-UniRule"/>
</dbReference>
<dbReference type="GO" id="GO:0005524">
    <property type="term" value="F:ATP binding"/>
    <property type="evidence" value="ECO:0007669"/>
    <property type="project" value="UniProtKB-UniRule"/>
</dbReference>
<keyword evidence="11 26" id="KW-0067">ATP-binding</keyword>
<name>A0A6N8CM50_9BACI</name>
<evidence type="ECO:0000256" key="25">
    <source>
        <dbReference type="PIRSR" id="PIRSR039102-3"/>
    </source>
</evidence>
<dbReference type="PANTHER" id="PTHR23132:SF25">
    <property type="entry name" value="D-ALANINE--D-ALANINE LIGASE A"/>
    <property type="match status" value="1"/>
</dbReference>
<dbReference type="InterPro" id="IPR011761">
    <property type="entry name" value="ATP-grasp"/>
</dbReference>
<dbReference type="PIRSF" id="PIRSF039102">
    <property type="entry name" value="Ddl/VanB"/>
    <property type="match status" value="1"/>
</dbReference>
<keyword evidence="12 25" id="KW-0460">Magnesium</keyword>
<evidence type="ECO:0000256" key="12">
    <source>
        <dbReference type="ARBA" id="ARBA00022842"/>
    </source>
</evidence>
<feature type="active site" evidence="23">
    <location>
        <position position="17"/>
    </location>
</feature>
<evidence type="ECO:0000256" key="13">
    <source>
        <dbReference type="ARBA" id="ARBA00022960"/>
    </source>
</evidence>
<dbReference type="NCBIfam" id="NF002526">
    <property type="entry name" value="PRK01966.1-2"/>
    <property type="match status" value="1"/>
</dbReference>
<evidence type="ECO:0000256" key="14">
    <source>
        <dbReference type="ARBA" id="ARBA00022984"/>
    </source>
</evidence>
<evidence type="ECO:0000256" key="18">
    <source>
        <dbReference type="ARBA" id="ARBA00060592"/>
    </source>
</evidence>
<dbReference type="GO" id="GO:0008360">
    <property type="term" value="P:regulation of cell shape"/>
    <property type="evidence" value="ECO:0007669"/>
    <property type="project" value="UniProtKB-KW"/>
</dbReference>
<feature type="active site" evidence="23">
    <location>
        <position position="188"/>
    </location>
</feature>
<evidence type="ECO:0000256" key="15">
    <source>
        <dbReference type="ARBA" id="ARBA00023211"/>
    </source>
</evidence>
<evidence type="ECO:0000256" key="6">
    <source>
        <dbReference type="ARBA" id="ARBA00012216"/>
    </source>
</evidence>
<sequence length="363" mass="40399">MANKKTVAVLYGGKSAEYDISIQTAFSAINAIDLNKFRVLPIHITNNGKWIQGHEILEKIAYKDQLLLDEPQAKVSPALWLTPTSDPSSSQTPDIVFPLLHGTNGEDGTVQGMLELLNIAYVGSGVMGSAAGMDKVIMKDIFAAHGIQGPHYVSVTKYEWTNNQDEMIKMIEEKIGFPNFVKPANLGSSVGISQCLDESTIVKAVDEALRYDTKVIVEEKIVGREVEIGVIGNDELEVSVPGEIQTTGTFYDYQSKYQDGKSRMIIPADLPEDVLIELKTTAKKVFKVLNCKGLARVDVFIQESDHKVMVNEVNTLPGFTPFSMFPLLWKHTGLPYDKLIEKLIQLGIDRHQEKQTLRFRLED</sequence>
<dbReference type="RefSeq" id="WP_155215757.1">
    <property type="nucleotide sequence ID" value="NZ_WNHB01000001.1"/>
</dbReference>
<comment type="subcellular location">
    <subcellularLocation>
        <location evidence="3 22">Cytoplasm</location>
    </subcellularLocation>
</comment>
<evidence type="ECO:0000256" key="11">
    <source>
        <dbReference type="ARBA" id="ARBA00022840"/>
    </source>
</evidence>
<dbReference type="AlphaFoldDB" id="A0A6N8CM50"/>
<feature type="binding site" evidence="24">
    <location>
        <begin position="188"/>
        <end position="189"/>
    </location>
    <ligand>
        <name>ATP</name>
        <dbReference type="ChEBI" id="CHEBI:30616"/>
    </ligand>
</feature>
<comment type="function">
    <text evidence="2 22">Cell wall formation.</text>
</comment>
<evidence type="ECO:0000256" key="7">
    <source>
        <dbReference type="ARBA" id="ARBA00022490"/>
    </source>
</evidence>
<keyword evidence="13 22" id="KW-0133">Cell shape</keyword>
<organism evidence="28 29">
    <name type="scientific">Terrilactibacillus tamarindi</name>
    <dbReference type="NCBI Taxonomy" id="2599694"/>
    <lineage>
        <taxon>Bacteria</taxon>
        <taxon>Bacillati</taxon>
        <taxon>Bacillota</taxon>
        <taxon>Bacilli</taxon>
        <taxon>Bacillales</taxon>
        <taxon>Bacillaceae</taxon>
        <taxon>Terrilactibacillus</taxon>
    </lineage>
</organism>
<dbReference type="InterPro" id="IPR000291">
    <property type="entry name" value="D-Ala_lig_Van_CS"/>
</dbReference>
<dbReference type="PANTHER" id="PTHR23132">
    <property type="entry name" value="D-ALANINE--D-ALANINE LIGASE"/>
    <property type="match status" value="1"/>
</dbReference>
<comment type="pathway">
    <text evidence="4 22">Cell wall biogenesis; peptidoglycan biosynthesis.</text>
</comment>
<dbReference type="Gene3D" id="3.40.50.20">
    <property type="match status" value="1"/>
</dbReference>
<dbReference type="Proteomes" id="UP000440978">
    <property type="component" value="Unassembled WGS sequence"/>
</dbReference>
<feature type="domain" description="ATP-grasp" evidence="27">
    <location>
        <begin position="139"/>
        <end position="345"/>
    </location>
</feature>